<feature type="compositionally biased region" description="Polar residues" evidence="7">
    <location>
        <begin position="546"/>
        <end position="559"/>
    </location>
</feature>
<name>A0A3Q0GDK1_ALLSI</name>
<dbReference type="GO" id="GO:0003713">
    <property type="term" value="F:transcription coactivator activity"/>
    <property type="evidence" value="ECO:0007669"/>
    <property type="project" value="InterPro"/>
</dbReference>
<dbReference type="Pfam" id="PF08832">
    <property type="entry name" value="SRC-1"/>
    <property type="match status" value="1"/>
</dbReference>
<accession>A0A3Q0GDK1</accession>
<dbReference type="SMART" id="SM01151">
    <property type="entry name" value="DUF1518"/>
    <property type="match status" value="1"/>
</dbReference>
<dbReference type="FunFam" id="3.30.450.20:FF:000008">
    <property type="entry name" value="Nuclear receptor coactivator"/>
    <property type="match status" value="1"/>
</dbReference>
<dbReference type="InterPro" id="IPR017426">
    <property type="entry name" value="Nuclear_rcpt_coactivator"/>
</dbReference>
<dbReference type="InterPro" id="IPR014920">
    <property type="entry name" value="Nuc_rcpt_coact_Ncoa-typ"/>
</dbReference>
<keyword evidence="3" id="KW-0805">Transcription regulation</keyword>
<dbReference type="Gene3D" id="6.10.140.20">
    <property type="entry name" value="Nuclear receptor coactivator, Ncoa-type, interlocking domain"/>
    <property type="match status" value="1"/>
</dbReference>
<keyword evidence="6" id="KW-0539">Nucleus</keyword>
<protein>
    <submittedName>
        <fullName evidence="10 11">Nuclear receptor coactivator 2 isoform X3</fullName>
    </submittedName>
</protein>
<keyword evidence="10 11" id="KW-0675">Receptor</keyword>
<dbReference type="CTD" id="10499"/>
<feature type="compositionally biased region" description="Basic and acidic residues" evidence="7">
    <location>
        <begin position="503"/>
        <end position="515"/>
    </location>
</feature>
<proteinExistence type="inferred from homology"/>
<dbReference type="InterPro" id="IPR014935">
    <property type="entry name" value="SRC/p160_LXXLL"/>
</dbReference>
<dbReference type="GeneID" id="102387638"/>
<feature type="compositionally biased region" description="Polar residues" evidence="7">
    <location>
        <begin position="345"/>
        <end position="365"/>
    </location>
</feature>
<dbReference type="Pfam" id="PF00989">
    <property type="entry name" value="PAS"/>
    <property type="match status" value="1"/>
</dbReference>
<dbReference type="RefSeq" id="XP_025056223.1">
    <property type="nucleotide sequence ID" value="XM_025200438.1"/>
</dbReference>
<sequence length="1340" mass="145265">MMLEALDGFFFVVNLEGNVVFVSENVTQYLRYNQEELMNTSVYSILHVGDHNEFVRNLLPKSLVNGGPWSGEAPRRNSHTFNCRMLVKPSTDSEEGHDNQEAHQKYETMQCFAVSQPKSIKEDGEDLQSCLICVARRVPMKERPLPSSENFTTRQDLQGKITSLDTSTMRAAMKPGWEDLVRRCIQRFHAQHEGEISFAKRHHQEVLRQGLAFSPVYRFSLSDGTIVAAQTKSRLIRSQTNEPQLVISLHMLHREQNVCGMNQDLPGQAVGKTMNPISSSSPAHQAMCSGNPGQDMTISSNINFAINGPKEQMGMPAGRFGGSGGMNHVSSIQASTPQGSNYALKINSPSQSSPGMNPGQPNSMLSPRHRVSPGVAGSPRIPPSQFSPAGSLHSPVGVCSSTGNSHSYTNSSLNALQALSEGHGVSLGSSLASPDLKMGNLQNSPVNMNPPQLSKMGSLDSKDCFGLYGEQSEGTTGQTESTCHSGEQKDSNDNNMSQVVSSERPDGQNRLHDGKSQTKLLQLLTTKSDQMEPSPLSNPIGDVNKDSTGGLSGSGSAHGTSLKEKHKILHRLLQDSSSPVDLAKLTAEATGKELNQESNSTAPGSEVTVKQEPVSPKKKENALLRYLLDKDDTKDIGLPEITPKLERLDSKTDTSGSTKLIAMKTEKEEINFESNEQPGSELDNLEEILDDLQNSQLPQLFPDTRPGAPAGSVDKQAIINDLMQLTGENSSGTSIGAQKPAMRISQNTFNNPRAGQLSRLLPNQNLPLDITLQSPTGAGNFPPIRNSSPYSVIPQPGMMGSMIGNQGALGNNTGMIGGNTPRPAMTSGEWGTPGSAVRVTCAATTNAMNRPIQGGMIRNPTASIPLRPSSQPAPRQMLQSQVMNMGPSELEMNIGGPQYNQQPAPPNQTAPWPDSILPIDQATFSNQNRQPFGSSPDDLLCNHPSSESPSDEGTLLDQLYMALRNFDGLEEIDRALGIPELVSQSQAVDPETFSSQDSNIIIEQKAPVFTQQYASQAQMAQGSYTPMQDPNFHPIGQRPGYPTLRMQTRPGLRPTGIVQNQPNQLRLQLQHRLQAQQNRQPLINQISSVSNMNLSLRPGVPTQGPINAQMLAQRQREILSQHLRQRQMHQQQQVQQRTLMMRGQGLNMTPSMVASGGIPATMSNPRIPQANAQQFPFPPNYGISQQPDPGFTGATTPQSPLMSPRMAHTQSPMIQQSQANPAYQSSTEMNGWAQGNMGGNSMFSQQSPPHFGQQASTSMYNNSMNISVSMATNTSGMNNMNQMTGQISMTSATSVPTSGLSSMGPEQVNDPAMRGGNLFPNQLPGMDMIKQEGDATRKYC</sequence>
<evidence type="ECO:0000313" key="11">
    <source>
        <dbReference type="RefSeq" id="XP_025056223.1"/>
    </source>
</evidence>
<evidence type="ECO:0000313" key="9">
    <source>
        <dbReference type="Proteomes" id="UP000189705"/>
    </source>
</evidence>
<evidence type="ECO:0000256" key="3">
    <source>
        <dbReference type="ARBA" id="ARBA00023015"/>
    </source>
</evidence>
<dbReference type="FunFam" id="3.30.450.20:FF:000007">
    <property type="entry name" value="Nuclear receptor coactivator"/>
    <property type="match status" value="1"/>
</dbReference>
<evidence type="ECO:0000256" key="4">
    <source>
        <dbReference type="ARBA" id="ARBA00023159"/>
    </source>
</evidence>
<dbReference type="Pfam" id="PF08815">
    <property type="entry name" value="Nuc_rec_co-act"/>
    <property type="match status" value="1"/>
</dbReference>
<dbReference type="PROSITE" id="PS50112">
    <property type="entry name" value="PAS"/>
    <property type="match status" value="1"/>
</dbReference>
<dbReference type="RefSeq" id="XP_025056217.1">
    <property type="nucleotide sequence ID" value="XM_025200432.1"/>
</dbReference>
<dbReference type="Proteomes" id="UP000189705">
    <property type="component" value="Unplaced"/>
</dbReference>
<dbReference type="InterPro" id="IPR000014">
    <property type="entry name" value="PAS"/>
</dbReference>
<dbReference type="GO" id="GO:0032870">
    <property type="term" value="P:cellular response to hormone stimulus"/>
    <property type="evidence" value="ECO:0007669"/>
    <property type="project" value="TreeGrafter"/>
</dbReference>
<dbReference type="GO" id="GO:0005634">
    <property type="term" value="C:nucleus"/>
    <property type="evidence" value="ECO:0007669"/>
    <property type="project" value="InterPro"/>
</dbReference>
<dbReference type="PANTHER" id="PTHR10684:SF2">
    <property type="entry name" value="NUCLEAR RECEPTOR COACTIVATOR 2"/>
    <property type="match status" value="1"/>
</dbReference>
<dbReference type="GO" id="GO:0045944">
    <property type="term" value="P:positive regulation of transcription by RNA polymerase II"/>
    <property type="evidence" value="ECO:0007669"/>
    <property type="project" value="TreeGrafter"/>
</dbReference>
<reference evidence="10 11" key="1">
    <citation type="submission" date="2025-04" db="UniProtKB">
        <authorList>
            <consortium name="RefSeq"/>
        </authorList>
    </citation>
    <scope>IDENTIFICATION</scope>
</reference>
<dbReference type="InterPro" id="IPR009110">
    <property type="entry name" value="Nuc_rcpt_coact"/>
</dbReference>
<organism evidence="9 11">
    <name type="scientific">Alligator sinensis</name>
    <name type="common">Chinese alligator</name>
    <dbReference type="NCBI Taxonomy" id="38654"/>
    <lineage>
        <taxon>Eukaryota</taxon>
        <taxon>Metazoa</taxon>
        <taxon>Chordata</taxon>
        <taxon>Craniata</taxon>
        <taxon>Vertebrata</taxon>
        <taxon>Euteleostomi</taxon>
        <taxon>Archelosauria</taxon>
        <taxon>Archosauria</taxon>
        <taxon>Crocodylia</taxon>
        <taxon>Alligatoridae</taxon>
        <taxon>Alligatorinae</taxon>
        <taxon>Alligator</taxon>
    </lineage>
</organism>
<dbReference type="SUPFAM" id="SSF55785">
    <property type="entry name" value="PYP-like sensor domain (PAS domain)"/>
    <property type="match status" value="2"/>
</dbReference>
<feature type="compositionally biased region" description="Polar residues" evidence="7">
    <location>
        <begin position="472"/>
        <end position="485"/>
    </location>
</feature>
<keyword evidence="2" id="KW-0677">Repeat</keyword>
<dbReference type="Pfam" id="PF14598">
    <property type="entry name" value="PAS_11"/>
    <property type="match status" value="1"/>
</dbReference>
<dbReference type="SMART" id="SM00091">
    <property type="entry name" value="PAS"/>
    <property type="match status" value="1"/>
</dbReference>
<dbReference type="InterPro" id="IPR035965">
    <property type="entry name" value="PAS-like_dom_sf"/>
</dbReference>
<evidence type="ECO:0000256" key="5">
    <source>
        <dbReference type="ARBA" id="ARBA00023163"/>
    </source>
</evidence>
<keyword evidence="9" id="KW-1185">Reference proteome</keyword>
<dbReference type="PANTHER" id="PTHR10684">
    <property type="entry name" value="NUCLEAR RECEPTOR COACTIVATOR"/>
    <property type="match status" value="1"/>
</dbReference>
<evidence type="ECO:0000313" key="10">
    <source>
        <dbReference type="RefSeq" id="XP_025056217.1"/>
    </source>
</evidence>
<dbReference type="Gene3D" id="3.30.450.20">
    <property type="entry name" value="PAS domain"/>
    <property type="match status" value="2"/>
</dbReference>
<gene>
    <name evidence="10 11" type="primary">NCOA2</name>
</gene>
<evidence type="ECO:0000256" key="7">
    <source>
        <dbReference type="SAM" id="MobiDB-lite"/>
    </source>
</evidence>
<dbReference type="SUPFAM" id="SSF69125">
    <property type="entry name" value="Nuclear receptor coactivator interlocking domain"/>
    <property type="match status" value="1"/>
</dbReference>
<feature type="region of interest" description="Disordered" evidence="7">
    <location>
        <begin position="590"/>
        <end position="616"/>
    </location>
</feature>
<evidence type="ECO:0000259" key="8">
    <source>
        <dbReference type="PROSITE" id="PS50112"/>
    </source>
</evidence>
<feature type="region of interest" description="Disordered" evidence="7">
    <location>
        <begin position="925"/>
        <end position="952"/>
    </location>
</feature>
<keyword evidence="4" id="KW-0010">Activator</keyword>
<evidence type="ECO:0000256" key="1">
    <source>
        <dbReference type="ARBA" id="ARBA00009933"/>
    </source>
</evidence>
<comment type="similarity">
    <text evidence="1">Belongs to the SRC/p160 nuclear receptor coactivator family.</text>
</comment>
<evidence type="ECO:0000256" key="6">
    <source>
        <dbReference type="ARBA" id="ARBA00023242"/>
    </source>
</evidence>
<dbReference type="InterPro" id="IPR010011">
    <property type="entry name" value="NCO_DUF1518"/>
</dbReference>
<evidence type="ECO:0000256" key="2">
    <source>
        <dbReference type="ARBA" id="ARBA00022737"/>
    </source>
</evidence>
<dbReference type="CDD" id="cd00130">
    <property type="entry name" value="PAS"/>
    <property type="match status" value="1"/>
</dbReference>
<dbReference type="GO" id="GO:0016922">
    <property type="term" value="F:nuclear receptor binding"/>
    <property type="evidence" value="ECO:0007669"/>
    <property type="project" value="InterPro"/>
</dbReference>
<feature type="compositionally biased region" description="Polar residues" evidence="7">
    <location>
        <begin position="440"/>
        <end position="452"/>
    </location>
</feature>
<feature type="domain" description="PAS" evidence="8">
    <location>
        <begin position="1"/>
        <end position="66"/>
    </location>
</feature>
<dbReference type="PIRSF" id="PIRSF038181">
    <property type="entry name" value="Nuclear_receptor_coactivator"/>
    <property type="match status" value="1"/>
</dbReference>
<keyword evidence="5" id="KW-0804">Transcription</keyword>
<dbReference type="InterPro" id="IPR032565">
    <property type="entry name" value="NCOA2/3_DUF4927"/>
</dbReference>
<feature type="region of interest" description="Disordered" evidence="7">
    <location>
        <begin position="528"/>
        <end position="561"/>
    </location>
</feature>
<feature type="region of interest" description="Disordered" evidence="7">
    <location>
        <begin position="436"/>
        <end position="515"/>
    </location>
</feature>
<dbReference type="Pfam" id="PF16279">
    <property type="entry name" value="DUF4927"/>
    <property type="match status" value="1"/>
</dbReference>
<dbReference type="Pfam" id="PF16665">
    <property type="entry name" value="NCOA_u2"/>
    <property type="match status" value="1"/>
</dbReference>
<dbReference type="Pfam" id="PF07469">
    <property type="entry name" value="DUF1518"/>
    <property type="match status" value="1"/>
</dbReference>
<dbReference type="InterPro" id="IPR037077">
    <property type="entry name" value="Nuc_rcpt_coact_Ncoa_int_sf"/>
</dbReference>
<feature type="region of interest" description="Disordered" evidence="7">
    <location>
        <begin position="345"/>
        <end position="392"/>
    </location>
</feature>
<dbReference type="InterPro" id="IPR013767">
    <property type="entry name" value="PAS_fold"/>
</dbReference>